<gene>
    <name evidence="1" type="ORF">QFZ49_003255</name>
</gene>
<proteinExistence type="predicted"/>
<dbReference type="EMBL" id="JAUSZS010000004">
    <property type="protein sequence ID" value="MDQ0933315.1"/>
    <property type="molecule type" value="Genomic_DNA"/>
</dbReference>
<reference evidence="1 2" key="1">
    <citation type="submission" date="2023-07" db="EMBL/GenBank/DDBJ databases">
        <title>Comparative genomics of wheat-associated soil bacteria to identify genetic determinants of phenazine resistance.</title>
        <authorList>
            <person name="Mouncey N."/>
        </authorList>
    </citation>
    <scope>NUCLEOTIDE SEQUENCE [LARGE SCALE GENOMIC DNA]</scope>
    <source>
        <strain evidence="1 2">W2I16</strain>
    </source>
</reference>
<evidence type="ECO:0000313" key="2">
    <source>
        <dbReference type="Proteomes" id="UP001223072"/>
    </source>
</evidence>
<accession>A0ABU0RQU3</accession>
<sequence length="84" mass="8862">MFEPVPYKALKPVGQPTRLRGFPKTFALVGGLVAAAQAPSYVEEYGVGRGSWEMFKDIVDPFGVHKAVEPPAAGGSVCPPTNCA</sequence>
<dbReference type="Proteomes" id="UP001223072">
    <property type="component" value="Unassembled WGS sequence"/>
</dbReference>
<dbReference type="RefSeq" id="WP_307627145.1">
    <property type="nucleotide sequence ID" value="NZ_JAUSZS010000004.1"/>
</dbReference>
<organism evidence="1 2">
    <name type="scientific">Streptomyces turgidiscabies</name>
    <dbReference type="NCBI Taxonomy" id="85558"/>
    <lineage>
        <taxon>Bacteria</taxon>
        <taxon>Bacillati</taxon>
        <taxon>Actinomycetota</taxon>
        <taxon>Actinomycetes</taxon>
        <taxon>Kitasatosporales</taxon>
        <taxon>Streptomycetaceae</taxon>
        <taxon>Streptomyces</taxon>
    </lineage>
</organism>
<keyword evidence="2" id="KW-1185">Reference proteome</keyword>
<comment type="caution">
    <text evidence="1">The sequence shown here is derived from an EMBL/GenBank/DDBJ whole genome shotgun (WGS) entry which is preliminary data.</text>
</comment>
<evidence type="ECO:0000313" key="1">
    <source>
        <dbReference type="EMBL" id="MDQ0933315.1"/>
    </source>
</evidence>
<name>A0ABU0RQU3_9ACTN</name>
<protein>
    <submittedName>
        <fullName evidence="1">Uncharacterized protein</fullName>
    </submittedName>
</protein>